<evidence type="ECO:0000259" key="8">
    <source>
        <dbReference type="Pfam" id="PF03600"/>
    </source>
</evidence>
<evidence type="ECO:0000256" key="6">
    <source>
        <dbReference type="ARBA" id="ARBA00023136"/>
    </source>
</evidence>
<protein>
    <recommendedName>
        <fullName evidence="8">Citrate transporter-like domain-containing protein</fullName>
    </recommendedName>
</protein>
<dbReference type="InterPro" id="IPR051679">
    <property type="entry name" value="DASS-Related_Transporters"/>
</dbReference>
<dbReference type="EMBL" id="UINC01157405">
    <property type="protein sequence ID" value="SVD54374.1"/>
    <property type="molecule type" value="Genomic_DNA"/>
</dbReference>
<feature type="transmembrane region" description="Helical" evidence="7">
    <location>
        <begin position="92"/>
        <end position="125"/>
    </location>
</feature>
<accession>A0A382W6T6</accession>
<evidence type="ECO:0000256" key="2">
    <source>
        <dbReference type="ARBA" id="ARBA00022448"/>
    </source>
</evidence>
<dbReference type="InterPro" id="IPR004680">
    <property type="entry name" value="Cit_transptr-like_dom"/>
</dbReference>
<dbReference type="AlphaFoldDB" id="A0A382W6T6"/>
<name>A0A382W6T6_9ZZZZ</name>
<dbReference type="PANTHER" id="PTHR43652">
    <property type="entry name" value="BASIC AMINO ACID ANTIPORTER YFCC-RELATED"/>
    <property type="match status" value="1"/>
</dbReference>
<evidence type="ECO:0000256" key="5">
    <source>
        <dbReference type="ARBA" id="ARBA00022989"/>
    </source>
</evidence>
<keyword evidence="3 7" id="KW-0812">Transmembrane</keyword>
<sequence>VTLEIVFVLALTILAVALFVTEKFTTDVVAIFVMITLLVSGILTPTEGLNGFANAATITVGSMFVLSAGMFRSGAVNFIGRALGRLARRSSTLMIFVLMVGVGVLSSFLNNTAAVAILIPVVIVVARRADTSPSKLLMPLSYASMFGGMCTVLGTSTNILASSIAERAGLEAFSMFEFTKLGVIFFAVGVVYMMTVG</sequence>
<comment type="subcellular location">
    <subcellularLocation>
        <location evidence="1">Membrane</location>
        <topology evidence="1">Multi-pass membrane protein</topology>
    </subcellularLocation>
</comment>
<reference evidence="9" key="1">
    <citation type="submission" date="2018-05" db="EMBL/GenBank/DDBJ databases">
        <authorList>
            <person name="Lanie J.A."/>
            <person name="Ng W.-L."/>
            <person name="Kazmierczak K.M."/>
            <person name="Andrzejewski T.M."/>
            <person name="Davidsen T.M."/>
            <person name="Wayne K.J."/>
            <person name="Tettelin H."/>
            <person name="Glass J.I."/>
            <person name="Rusch D."/>
            <person name="Podicherti R."/>
            <person name="Tsui H.-C.T."/>
            <person name="Winkler M.E."/>
        </authorList>
    </citation>
    <scope>NUCLEOTIDE SEQUENCE</scope>
</reference>
<keyword evidence="5 7" id="KW-1133">Transmembrane helix</keyword>
<keyword evidence="4" id="KW-0677">Repeat</keyword>
<evidence type="ECO:0000256" key="7">
    <source>
        <dbReference type="SAM" id="Phobius"/>
    </source>
</evidence>
<feature type="non-terminal residue" evidence="9">
    <location>
        <position position="197"/>
    </location>
</feature>
<organism evidence="9">
    <name type="scientific">marine metagenome</name>
    <dbReference type="NCBI Taxonomy" id="408172"/>
    <lineage>
        <taxon>unclassified sequences</taxon>
        <taxon>metagenomes</taxon>
        <taxon>ecological metagenomes</taxon>
    </lineage>
</organism>
<feature type="transmembrane region" description="Helical" evidence="7">
    <location>
        <begin position="52"/>
        <end position="71"/>
    </location>
</feature>
<feature type="transmembrane region" description="Helical" evidence="7">
    <location>
        <begin position="28"/>
        <end position="46"/>
    </location>
</feature>
<feature type="domain" description="Citrate transporter-like" evidence="8">
    <location>
        <begin position="17"/>
        <end position="196"/>
    </location>
</feature>
<dbReference type="GO" id="GO:0055085">
    <property type="term" value="P:transmembrane transport"/>
    <property type="evidence" value="ECO:0007669"/>
    <property type="project" value="InterPro"/>
</dbReference>
<feature type="transmembrane region" description="Helical" evidence="7">
    <location>
        <begin position="137"/>
        <end position="161"/>
    </location>
</feature>
<feature type="transmembrane region" description="Helical" evidence="7">
    <location>
        <begin position="173"/>
        <end position="194"/>
    </location>
</feature>
<evidence type="ECO:0000256" key="4">
    <source>
        <dbReference type="ARBA" id="ARBA00022737"/>
    </source>
</evidence>
<keyword evidence="2" id="KW-0813">Transport</keyword>
<evidence type="ECO:0000313" key="9">
    <source>
        <dbReference type="EMBL" id="SVD54374.1"/>
    </source>
</evidence>
<feature type="transmembrane region" description="Helical" evidence="7">
    <location>
        <begin position="6"/>
        <end position="21"/>
    </location>
</feature>
<dbReference type="Pfam" id="PF03600">
    <property type="entry name" value="CitMHS"/>
    <property type="match status" value="1"/>
</dbReference>
<feature type="non-terminal residue" evidence="9">
    <location>
        <position position="1"/>
    </location>
</feature>
<dbReference type="PANTHER" id="PTHR43652:SF2">
    <property type="entry name" value="BASIC AMINO ACID ANTIPORTER YFCC-RELATED"/>
    <property type="match status" value="1"/>
</dbReference>
<evidence type="ECO:0000256" key="3">
    <source>
        <dbReference type="ARBA" id="ARBA00022692"/>
    </source>
</evidence>
<gene>
    <name evidence="9" type="ORF">METZ01_LOCUS407228</name>
</gene>
<proteinExistence type="predicted"/>
<keyword evidence="6 7" id="KW-0472">Membrane</keyword>
<dbReference type="GO" id="GO:0005886">
    <property type="term" value="C:plasma membrane"/>
    <property type="evidence" value="ECO:0007669"/>
    <property type="project" value="TreeGrafter"/>
</dbReference>
<evidence type="ECO:0000256" key="1">
    <source>
        <dbReference type="ARBA" id="ARBA00004141"/>
    </source>
</evidence>